<dbReference type="EMBL" id="CAJFDH010000001">
    <property type="protein sequence ID" value="CAD5207090.1"/>
    <property type="molecule type" value="Genomic_DNA"/>
</dbReference>
<feature type="compositionally biased region" description="Basic and acidic residues" evidence="1">
    <location>
        <begin position="171"/>
        <end position="186"/>
    </location>
</feature>
<dbReference type="Proteomes" id="UP000783686">
    <property type="component" value="Unassembled WGS sequence"/>
</dbReference>
<name>A0A811JUV4_9BILA</name>
<feature type="compositionally biased region" description="Basic residues" evidence="1">
    <location>
        <begin position="212"/>
        <end position="226"/>
    </location>
</feature>
<feature type="transmembrane region" description="Helical" evidence="2">
    <location>
        <begin position="326"/>
        <end position="348"/>
    </location>
</feature>
<proteinExistence type="predicted"/>
<protein>
    <submittedName>
        <fullName evidence="4">Uncharacterized protein</fullName>
    </submittedName>
</protein>
<evidence type="ECO:0000256" key="2">
    <source>
        <dbReference type="SAM" id="Phobius"/>
    </source>
</evidence>
<feature type="signal peptide" evidence="3">
    <location>
        <begin position="1"/>
        <end position="19"/>
    </location>
</feature>
<dbReference type="Proteomes" id="UP000614601">
    <property type="component" value="Unassembled WGS sequence"/>
</dbReference>
<feature type="region of interest" description="Disordered" evidence="1">
    <location>
        <begin position="141"/>
        <end position="186"/>
    </location>
</feature>
<gene>
    <name evidence="4" type="ORF">BOKJ2_LOCUS1774</name>
</gene>
<accession>A0A811JUV4</accession>
<feature type="chain" id="PRO_5036220792" evidence="3">
    <location>
        <begin position="20"/>
        <end position="351"/>
    </location>
</feature>
<keyword evidence="2" id="KW-1133">Transmembrane helix</keyword>
<dbReference type="AlphaFoldDB" id="A0A811JUV4"/>
<organism evidence="4 5">
    <name type="scientific">Bursaphelenchus okinawaensis</name>
    <dbReference type="NCBI Taxonomy" id="465554"/>
    <lineage>
        <taxon>Eukaryota</taxon>
        <taxon>Metazoa</taxon>
        <taxon>Ecdysozoa</taxon>
        <taxon>Nematoda</taxon>
        <taxon>Chromadorea</taxon>
        <taxon>Rhabditida</taxon>
        <taxon>Tylenchina</taxon>
        <taxon>Tylenchomorpha</taxon>
        <taxon>Aphelenchoidea</taxon>
        <taxon>Aphelenchoididae</taxon>
        <taxon>Bursaphelenchus</taxon>
    </lineage>
</organism>
<evidence type="ECO:0000256" key="1">
    <source>
        <dbReference type="SAM" id="MobiDB-lite"/>
    </source>
</evidence>
<keyword evidence="5" id="KW-1185">Reference proteome</keyword>
<feature type="compositionally biased region" description="Basic and acidic residues" evidence="1">
    <location>
        <begin position="141"/>
        <end position="157"/>
    </location>
</feature>
<evidence type="ECO:0000313" key="5">
    <source>
        <dbReference type="Proteomes" id="UP000614601"/>
    </source>
</evidence>
<evidence type="ECO:0000313" key="4">
    <source>
        <dbReference type="EMBL" id="CAD5207090.1"/>
    </source>
</evidence>
<keyword evidence="2" id="KW-0812">Transmembrane</keyword>
<keyword evidence="3" id="KW-0732">Signal</keyword>
<sequence length="351" mass="40008">MLHILIVAFGLSLAQRAHGLSCLVARPGYGLVSERCPSGSVGCRIKVDHNAIQFYQYSALYDRNQLVCIYKNEYGLMEQSGCVQRKAGRTRCWCVHGDDCNTPEYAKQLYENFKDGDKFDADKEKNEFEEIKKIVIKEKEEKHKTRDVENKESAEKSKAHKDAKHMTGKTYDGHKGNKKTYDKSFDSTKSTKKTKEVLYDSYSTDGSVKTESKHHHGHHHHKHSHKHNEETTTTTLASIVFPADINDAKVIRVNSKDSYQNFIGSDKFKEALVEAEPIEEQSDEPYDTEEVVFLPSEEAEPHLRSLAQFRPGAHDLDDIMEPVYEFSASVLVHTTLTFILSLISFAVLRFL</sequence>
<keyword evidence="2" id="KW-0472">Membrane</keyword>
<comment type="caution">
    <text evidence="4">The sequence shown here is derived from an EMBL/GenBank/DDBJ whole genome shotgun (WGS) entry which is preliminary data.</text>
</comment>
<feature type="region of interest" description="Disordered" evidence="1">
    <location>
        <begin position="205"/>
        <end position="231"/>
    </location>
</feature>
<dbReference type="OrthoDB" id="5832892at2759"/>
<dbReference type="EMBL" id="CAJFCW020000001">
    <property type="protein sequence ID" value="CAG9084297.1"/>
    <property type="molecule type" value="Genomic_DNA"/>
</dbReference>
<reference evidence="4" key="1">
    <citation type="submission" date="2020-09" db="EMBL/GenBank/DDBJ databases">
        <authorList>
            <person name="Kikuchi T."/>
        </authorList>
    </citation>
    <scope>NUCLEOTIDE SEQUENCE</scope>
    <source>
        <strain evidence="4">SH1</strain>
    </source>
</reference>
<feature type="compositionally biased region" description="Basic residues" evidence="1">
    <location>
        <begin position="158"/>
        <end position="167"/>
    </location>
</feature>
<evidence type="ECO:0000256" key="3">
    <source>
        <dbReference type="SAM" id="SignalP"/>
    </source>
</evidence>